<dbReference type="PaxDb" id="2903-EOD28534"/>
<reference evidence="2" key="1">
    <citation type="journal article" date="2013" name="Nature">
        <title>Pan genome of the phytoplankton Emiliania underpins its global distribution.</title>
        <authorList>
            <person name="Read B.A."/>
            <person name="Kegel J."/>
            <person name="Klute M.J."/>
            <person name="Kuo A."/>
            <person name="Lefebvre S.C."/>
            <person name="Maumus F."/>
            <person name="Mayer C."/>
            <person name="Miller J."/>
            <person name="Monier A."/>
            <person name="Salamov A."/>
            <person name="Young J."/>
            <person name="Aguilar M."/>
            <person name="Claverie J.M."/>
            <person name="Frickenhaus S."/>
            <person name="Gonzalez K."/>
            <person name="Herman E.K."/>
            <person name="Lin Y.C."/>
            <person name="Napier J."/>
            <person name="Ogata H."/>
            <person name="Sarno A.F."/>
            <person name="Shmutz J."/>
            <person name="Schroeder D."/>
            <person name="de Vargas C."/>
            <person name="Verret F."/>
            <person name="von Dassow P."/>
            <person name="Valentin K."/>
            <person name="Van de Peer Y."/>
            <person name="Wheeler G."/>
            <person name="Dacks J.B."/>
            <person name="Delwiche C.F."/>
            <person name="Dyhrman S.T."/>
            <person name="Glockner G."/>
            <person name="John U."/>
            <person name="Richards T."/>
            <person name="Worden A.Z."/>
            <person name="Zhang X."/>
            <person name="Grigoriev I.V."/>
            <person name="Allen A.E."/>
            <person name="Bidle K."/>
            <person name="Borodovsky M."/>
            <person name="Bowler C."/>
            <person name="Brownlee C."/>
            <person name="Cock J.M."/>
            <person name="Elias M."/>
            <person name="Gladyshev V.N."/>
            <person name="Groth M."/>
            <person name="Guda C."/>
            <person name="Hadaegh A."/>
            <person name="Iglesias-Rodriguez M.D."/>
            <person name="Jenkins J."/>
            <person name="Jones B.M."/>
            <person name="Lawson T."/>
            <person name="Leese F."/>
            <person name="Lindquist E."/>
            <person name="Lobanov A."/>
            <person name="Lomsadze A."/>
            <person name="Malik S.B."/>
            <person name="Marsh M.E."/>
            <person name="Mackinder L."/>
            <person name="Mock T."/>
            <person name="Mueller-Roeber B."/>
            <person name="Pagarete A."/>
            <person name="Parker M."/>
            <person name="Probert I."/>
            <person name="Quesneville H."/>
            <person name="Raines C."/>
            <person name="Rensing S.A."/>
            <person name="Riano-Pachon D.M."/>
            <person name="Richier S."/>
            <person name="Rokitta S."/>
            <person name="Shiraiwa Y."/>
            <person name="Soanes D.M."/>
            <person name="van der Giezen M."/>
            <person name="Wahlund T.M."/>
            <person name="Williams B."/>
            <person name="Wilson W."/>
            <person name="Wolfe G."/>
            <person name="Wurch L.L."/>
        </authorList>
    </citation>
    <scope>NUCLEOTIDE SEQUENCE</scope>
</reference>
<evidence type="ECO:0000313" key="2">
    <source>
        <dbReference type="Proteomes" id="UP000013827"/>
    </source>
</evidence>
<dbReference type="KEGG" id="ehx:EMIHUDRAFT_353494"/>
<evidence type="ECO:0000313" key="1">
    <source>
        <dbReference type="EnsemblProtists" id="EOD28534"/>
    </source>
</evidence>
<name>A0A0D3JYE9_EMIH1</name>
<dbReference type="HOGENOM" id="CLU_1933091_0_0_1"/>
<dbReference type="GeneID" id="17274080"/>
<accession>A0A0D3JYE9</accession>
<organism evidence="1 2">
    <name type="scientific">Emiliania huxleyi (strain CCMP1516)</name>
    <dbReference type="NCBI Taxonomy" id="280463"/>
    <lineage>
        <taxon>Eukaryota</taxon>
        <taxon>Haptista</taxon>
        <taxon>Haptophyta</taxon>
        <taxon>Prymnesiophyceae</taxon>
        <taxon>Isochrysidales</taxon>
        <taxon>Noelaerhabdaceae</taxon>
        <taxon>Emiliania</taxon>
    </lineage>
</organism>
<reference evidence="1" key="2">
    <citation type="submission" date="2024-10" db="UniProtKB">
        <authorList>
            <consortium name="EnsemblProtists"/>
        </authorList>
    </citation>
    <scope>IDENTIFICATION</scope>
</reference>
<protein>
    <submittedName>
        <fullName evidence="1">Uncharacterized protein</fullName>
    </submittedName>
</protein>
<proteinExistence type="predicted"/>
<sequence>MVEAPLLVPDGFKVVAASPTEEQLDPTNPASDALIEQRIMVRFEHYGWCVGTVTAKVNDGRRTIERDRVNFVAKFDVDNGAATDSRSSRRCTTARRRQSTSRGCCSSLFWRRRRRRPWQRRPAAQSSPCEE</sequence>
<dbReference type="Proteomes" id="UP000013827">
    <property type="component" value="Unassembled WGS sequence"/>
</dbReference>
<dbReference type="AlphaFoldDB" id="A0A0D3JYE9"/>
<dbReference type="EnsemblProtists" id="EOD28534">
    <property type="protein sequence ID" value="EOD28534"/>
    <property type="gene ID" value="EMIHUDRAFT_353494"/>
</dbReference>
<keyword evidence="2" id="KW-1185">Reference proteome</keyword>
<dbReference type="RefSeq" id="XP_005780963.1">
    <property type="nucleotide sequence ID" value="XM_005780906.1"/>
</dbReference>